<gene>
    <name evidence="3" type="ORF">BZG36_05027</name>
</gene>
<feature type="compositionally biased region" description="Polar residues" evidence="1">
    <location>
        <begin position="1113"/>
        <end position="1137"/>
    </location>
</feature>
<reference evidence="3 4" key="1">
    <citation type="journal article" date="2017" name="Mycologia">
        <title>Bifiguratus adelaidae, gen. et sp. nov., a new member of Mucoromycotina in endophytic and soil-dwelling habitats.</title>
        <authorList>
            <person name="Torres-Cruz T.J."/>
            <person name="Billingsley Tobias T.L."/>
            <person name="Almatruk M."/>
            <person name="Hesse C."/>
            <person name="Kuske C.R."/>
            <person name="Desiro A."/>
            <person name="Benucci G.M."/>
            <person name="Bonito G."/>
            <person name="Stajich J.E."/>
            <person name="Dunlap C."/>
            <person name="Arnold A.E."/>
            <person name="Porras-Alfaro A."/>
        </authorList>
    </citation>
    <scope>NUCLEOTIDE SEQUENCE [LARGE SCALE GENOMIC DNA]</scope>
    <source>
        <strain evidence="3 4">AZ0501</strain>
    </source>
</reference>
<feature type="compositionally biased region" description="Basic and acidic residues" evidence="1">
    <location>
        <begin position="801"/>
        <end position="814"/>
    </location>
</feature>
<feature type="compositionally biased region" description="Polar residues" evidence="1">
    <location>
        <begin position="77"/>
        <end position="94"/>
    </location>
</feature>
<feature type="domain" description="PLD phosphodiesterase" evidence="2">
    <location>
        <begin position="1428"/>
        <end position="1455"/>
    </location>
</feature>
<dbReference type="PROSITE" id="PS50035">
    <property type="entry name" value="PLD"/>
    <property type="match status" value="1"/>
</dbReference>
<feature type="compositionally biased region" description="Acidic residues" evidence="1">
    <location>
        <begin position="930"/>
        <end position="941"/>
    </location>
</feature>
<feature type="non-terminal residue" evidence="3">
    <location>
        <position position="1512"/>
    </location>
</feature>
<keyword evidence="4" id="KW-1185">Reference proteome</keyword>
<feature type="region of interest" description="Disordered" evidence="1">
    <location>
        <begin position="472"/>
        <end position="560"/>
    </location>
</feature>
<feature type="compositionally biased region" description="Polar residues" evidence="1">
    <location>
        <begin position="596"/>
        <end position="623"/>
    </location>
</feature>
<dbReference type="PANTHER" id="PTHR21248">
    <property type="entry name" value="CARDIOLIPIN SYNTHASE"/>
    <property type="match status" value="1"/>
</dbReference>
<feature type="region of interest" description="Disordered" evidence="1">
    <location>
        <begin position="1047"/>
        <end position="1082"/>
    </location>
</feature>
<feature type="region of interest" description="Disordered" evidence="1">
    <location>
        <begin position="1"/>
        <end position="225"/>
    </location>
</feature>
<dbReference type="PANTHER" id="PTHR21248:SF22">
    <property type="entry name" value="PHOSPHOLIPASE D"/>
    <property type="match status" value="1"/>
</dbReference>
<feature type="region of interest" description="Disordered" evidence="1">
    <location>
        <begin position="766"/>
        <end position="785"/>
    </location>
</feature>
<proteinExistence type="predicted"/>
<feature type="compositionally biased region" description="Polar residues" evidence="1">
    <location>
        <begin position="102"/>
        <end position="112"/>
    </location>
</feature>
<feature type="compositionally biased region" description="Basic and acidic residues" evidence="1">
    <location>
        <begin position="252"/>
        <end position="269"/>
    </location>
</feature>
<feature type="compositionally biased region" description="Acidic residues" evidence="1">
    <location>
        <begin position="997"/>
        <end position="1012"/>
    </location>
</feature>
<dbReference type="SUPFAM" id="SSF56024">
    <property type="entry name" value="Phospholipase D/nuclease"/>
    <property type="match status" value="1"/>
</dbReference>
<feature type="region of interest" description="Disordered" evidence="1">
    <location>
        <begin position="867"/>
        <end position="941"/>
    </location>
</feature>
<dbReference type="OrthoDB" id="9997422at2759"/>
<name>A0A261XV65_9FUNG</name>
<dbReference type="Gene3D" id="3.30.870.10">
    <property type="entry name" value="Endonuclease Chain A"/>
    <property type="match status" value="1"/>
</dbReference>
<feature type="compositionally biased region" description="Polar residues" evidence="1">
    <location>
        <begin position="1145"/>
        <end position="1184"/>
    </location>
</feature>
<dbReference type="Proteomes" id="UP000242875">
    <property type="component" value="Unassembled WGS sequence"/>
</dbReference>
<feature type="region of interest" description="Disordered" evidence="1">
    <location>
        <begin position="321"/>
        <end position="371"/>
    </location>
</feature>
<feature type="compositionally biased region" description="Polar residues" evidence="1">
    <location>
        <begin position="208"/>
        <end position="222"/>
    </location>
</feature>
<feature type="compositionally biased region" description="Basic and acidic residues" evidence="1">
    <location>
        <begin position="154"/>
        <end position="172"/>
    </location>
</feature>
<dbReference type="GO" id="GO:0003824">
    <property type="term" value="F:catalytic activity"/>
    <property type="evidence" value="ECO:0007669"/>
    <property type="project" value="InterPro"/>
</dbReference>
<feature type="compositionally biased region" description="Polar residues" evidence="1">
    <location>
        <begin position="351"/>
        <end position="361"/>
    </location>
</feature>
<protein>
    <recommendedName>
        <fullName evidence="2">PLD phosphodiesterase domain-containing protein</fullName>
    </recommendedName>
</protein>
<feature type="region of interest" description="Disordered" evidence="1">
    <location>
        <begin position="596"/>
        <end position="632"/>
    </location>
</feature>
<accession>A0A261XV65</accession>
<dbReference type="EMBL" id="MVBO01000172">
    <property type="protein sequence ID" value="OZJ02257.1"/>
    <property type="molecule type" value="Genomic_DNA"/>
</dbReference>
<feature type="compositionally biased region" description="Polar residues" evidence="1">
    <location>
        <begin position="516"/>
        <end position="528"/>
    </location>
</feature>
<feature type="region of interest" description="Disordered" evidence="1">
    <location>
        <begin position="790"/>
        <end position="835"/>
    </location>
</feature>
<evidence type="ECO:0000256" key="1">
    <source>
        <dbReference type="SAM" id="MobiDB-lite"/>
    </source>
</evidence>
<dbReference type="InterPro" id="IPR001736">
    <property type="entry name" value="PLipase_D/transphosphatidylase"/>
</dbReference>
<feature type="region of interest" description="Disordered" evidence="1">
    <location>
        <begin position="1113"/>
        <end position="1187"/>
    </location>
</feature>
<evidence type="ECO:0000313" key="3">
    <source>
        <dbReference type="EMBL" id="OZJ02257.1"/>
    </source>
</evidence>
<sequence length="1512" mass="162097">MTPMCGIGEDEQKAVAWQRRVHPEPAQETTATATTTKTKQKRTGPKAEQLPMRQVGQHGPSTDEGKTYPAAPAMSPSGPNAEQTKTQAQASSTAIHADQPTALPSQTGSAASTEGVGVEKPPSGTGSRNIAAQGVSEDLRKTETGLQAPSVSRDISRPDDGVKESSMHRKDASPGNARQDIGSSSNVHDARERELISVLEGDAPQAAANDQSFGVTASQRPTQAAAMPRAIDDILQDLSKDEQHVKQGNAIRPDKDIPNDTSEQVDRSEQGVQESTGLLDKVKTALGVGGIAAVGTVVAGTALAGHKKEDNETMEPDKTANYAVPVADNKPGDSGSGTEYAKDTGRADPNATVSNMSQDKGSSGGPTARDEMDELGITEPIEKQPDPNVGYRTFNNGLDYGDTNNDLLKPKGEVIEQEDPLICTQHIEANAPQGGSMNYGSTGNNLTGVSHKHELGTGVGILAATAGVTGAAAYEGNRSKVKELERTKDASSSDQLSPSVTSDSDVITSGHRGAMQSDSMDYSSTGSENMPKGQLLDENETTTGPALGEEQREPGTLDSSMDATILPHAEEDLSPGMLTYINFGQDADEERYFDQSIDSQTQTQMPSSKDNADNSFGTTQESESLNEDDQQSIDHPARNAALLAGGAAGGTTLAAIPVAFGKTKSESTAYTGDTGKFAEAQAVEPMDSSDKVATKIGGFPENIENKSNTLSQAQIPSRLQSTTAADAAGLSNAEEYEALPSDTFLNPDLELPFNKSNAKQVTADAPIAGDFSMPSQGYTEKGDLRDLATRRSLNTTEEPDTNPRAEESGLKEARTVSGPQKKAIQDPLAESQGSMVEEDPLGAQKASGAAIGVVGAGAGTAIATLGLYDPSRRSPSPVKGASTTDTSTHEATNAPSKIIHGSPQARLSADDEASYPDSAYMTPSTHYEGDDGSIEQSDDDSFRDLSSALDQMNISRPLGIQAERMPGGYTSSLTGYPETPEAVIKQNVRKMSTTVEETPDTEYEPLKGDDDDEYEPINFARSDSIIGVPEPLKGSKPNFYGVVTDEPTPKAPRSPQLQAADKLNVYPSPSPRMSPSPILRNKTPVKGPLRIPAAVESVAAEQEVVRGQATINTQTTPEVSQDGQEQTHQVQASQMSITGAGPDLTNGNLGTVTQQDEVTQGESQRGTQRPCDQNNVNLPMQSQNGEERLRTDTYRIPPDTVSGYLASQGPGMEQNPGAALKEMGVKRERPNLFRRFIDHLPYRREKLQEYISEYEPTAEELEVLANDPRFPYRPSDLFLKIYATMVRSLEQDILGGVVSPELMSGSGVVTHTVFGSIPEIMSHCAKAIEHAEEEVIIATAYWQKGDSVNKVRDALIELNRKASERTAKGGSEKVIVKILYDRSHFVKKMVTPGYRIKIDPSEHTSIDLPDVKDVPNLSIEIVDYHRPFLGTLHTKYIILDRKIAFLMSNNIQDRPNLEFCMQLEGPIVDSLYDMFLISWDRPFDPPLPKINKPAGNWPEDTFGFVDQPNTLG</sequence>
<organism evidence="3 4">
    <name type="scientific">Bifiguratus adelaidae</name>
    <dbReference type="NCBI Taxonomy" id="1938954"/>
    <lineage>
        <taxon>Eukaryota</taxon>
        <taxon>Fungi</taxon>
        <taxon>Fungi incertae sedis</taxon>
        <taxon>Mucoromycota</taxon>
        <taxon>Mucoromycotina</taxon>
        <taxon>Endogonomycetes</taxon>
        <taxon>Endogonales</taxon>
        <taxon>Endogonales incertae sedis</taxon>
        <taxon>Bifiguratus</taxon>
    </lineage>
</organism>
<feature type="compositionally biased region" description="Polar residues" evidence="1">
    <location>
        <begin position="492"/>
        <end position="507"/>
    </location>
</feature>
<feature type="region of interest" description="Disordered" evidence="1">
    <location>
        <begin position="991"/>
        <end position="1012"/>
    </location>
</feature>
<feature type="compositionally biased region" description="Polar residues" evidence="1">
    <location>
        <begin position="881"/>
        <end position="895"/>
    </location>
</feature>
<feature type="compositionally biased region" description="Basic and acidic residues" evidence="1">
    <location>
        <begin position="477"/>
        <end position="491"/>
    </location>
</feature>
<evidence type="ECO:0000259" key="2">
    <source>
        <dbReference type="PROSITE" id="PS50035"/>
    </source>
</evidence>
<feature type="region of interest" description="Disordered" evidence="1">
    <location>
        <begin position="243"/>
        <end position="276"/>
    </location>
</feature>
<evidence type="ECO:0000313" key="4">
    <source>
        <dbReference type="Proteomes" id="UP000242875"/>
    </source>
</evidence>
<comment type="caution">
    <text evidence="3">The sequence shown here is derived from an EMBL/GenBank/DDBJ whole genome shotgun (WGS) entry which is preliminary data.</text>
</comment>